<protein>
    <submittedName>
        <fullName evidence="2">Uncharacterized protein</fullName>
    </submittedName>
</protein>
<evidence type="ECO:0000313" key="2">
    <source>
        <dbReference type="EMBL" id="KAK3871643.1"/>
    </source>
</evidence>
<dbReference type="Proteomes" id="UP001286313">
    <property type="component" value="Unassembled WGS sequence"/>
</dbReference>
<name>A0AAE1KG13_PETCI</name>
<feature type="compositionally biased region" description="Polar residues" evidence="1">
    <location>
        <begin position="52"/>
        <end position="64"/>
    </location>
</feature>
<keyword evidence="3" id="KW-1185">Reference proteome</keyword>
<feature type="region of interest" description="Disordered" evidence="1">
    <location>
        <begin position="27"/>
        <end position="66"/>
    </location>
</feature>
<gene>
    <name evidence="2" type="ORF">Pcinc_023230</name>
</gene>
<dbReference type="AlphaFoldDB" id="A0AAE1KG13"/>
<accession>A0AAE1KG13</accession>
<evidence type="ECO:0000256" key="1">
    <source>
        <dbReference type="SAM" id="MobiDB-lite"/>
    </source>
</evidence>
<evidence type="ECO:0000313" key="3">
    <source>
        <dbReference type="Proteomes" id="UP001286313"/>
    </source>
</evidence>
<feature type="region of interest" description="Disordered" evidence="1">
    <location>
        <begin position="144"/>
        <end position="164"/>
    </location>
</feature>
<dbReference type="EMBL" id="JAWQEG010002487">
    <property type="protein sequence ID" value="KAK3871643.1"/>
    <property type="molecule type" value="Genomic_DNA"/>
</dbReference>
<proteinExistence type="predicted"/>
<sequence>MRLKAICRSKGRMIQYQCRSVDLPRSTVRTSCEDIPGTSKGTTKTPSREQQPESLLPSFGSTVKQEPLSPHKLLAVKSASSSPSHKYYSADKKARLAKYESSSAEQDPLAESPAAVVHELLVHDSEYGDPIAEEELLPERYFSDEEEDPLGTTPPDPLATYDSWSSESLDRSMRREYDVINRWLPPQVEVPICQLRLQAFRPERNRGGRDAPPPIQPKTLLKDKPSFDNWR</sequence>
<reference evidence="2" key="1">
    <citation type="submission" date="2023-10" db="EMBL/GenBank/DDBJ databases">
        <title>Genome assemblies of two species of porcelain crab, Petrolisthes cinctipes and Petrolisthes manimaculis (Anomura: Porcellanidae).</title>
        <authorList>
            <person name="Angst P."/>
        </authorList>
    </citation>
    <scope>NUCLEOTIDE SEQUENCE</scope>
    <source>
        <strain evidence="2">PB745_01</strain>
        <tissue evidence="2">Gill</tissue>
    </source>
</reference>
<feature type="compositionally biased region" description="Basic and acidic residues" evidence="1">
    <location>
        <begin position="220"/>
        <end position="231"/>
    </location>
</feature>
<comment type="caution">
    <text evidence="2">The sequence shown here is derived from an EMBL/GenBank/DDBJ whole genome shotgun (WGS) entry which is preliminary data.</text>
</comment>
<organism evidence="2 3">
    <name type="scientific">Petrolisthes cinctipes</name>
    <name type="common">Flat porcelain crab</name>
    <dbReference type="NCBI Taxonomy" id="88211"/>
    <lineage>
        <taxon>Eukaryota</taxon>
        <taxon>Metazoa</taxon>
        <taxon>Ecdysozoa</taxon>
        <taxon>Arthropoda</taxon>
        <taxon>Crustacea</taxon>
        <taxon>Multicrustacea</taxon>
        <taxon>Malacostraca</taxon>
        <taxon>Eumalacostraca</taxon>
        <taxon>Eucarida</taxon>
        <taxon>Decapoda</taxon>
        <taxon>Pleocyemata</taxon>
        <taxon>Anomura</taxon>
        <taxon>Galatheoidea</taxon>
        <taxon>Porcellanidae</taxon>
        <taxon>Petrolisthes</taxon>
    </lineage>
</organism>
<feature type="region of interest" description="Disordered" evidence="1">
    <location>
        <begin position="201"/>
        <end position="231"/>
    </location>
</feature>